<reference evidence="1 2" key="1">
    <citation type="submission" date="2006-01" db="EMBL/GenBank/DDBJ databases">
        <authorList>
            <person name="Hagstrom A."/>
            <person name="Ferriera S."/>
            <person name="Johnson J."/>
            <person name="Kravitz S."/>
            <person name="Halpern A."/>
            <person name="Remington K."/>
            <person name="Beeson K."/>
            <person name="Tran B."/>
            <person name="Rogers Y.-H."/>
            <person name="Friedman R."/>
            <person name="Venter J.C."/>
        </authorList>
    </citation>
    <scope>NUCLEOTIDE SEQUENCE [LARGE SCALE GENOMIC DNA]</scope>
    <source>
        <strain evidence="1 2">SKA53</strain>
    </source>
</reference>
<accession>A3V711</accession>
<dbReference type="Proteomes" id="UP000004507">
    <property type="component" value="Unassembled WGS sequence"/>
</dbReference>
<dbReference type="EMBL" id="AAMS01000006">
    <property type="protein sequence ID" value="EAQ06027.1"/>
    <property type="molecule type" value="Genomic_DNA"/>
</dbReference>
<evidence type="ECO:0000313" key="2">
    <source>
        <dbReference type="Proteomes" id="UP000004507"/>
    </source>
</evidence>
<proteinExistence type="predicted"/>
<protein>
    <submittedName>
        <fullName evidence="1">Uncharacterized protein</fullName>
    </submittedName>
</protein>
<dbReference type="HOGENOM" id="CLU_3404240_0_0_5"/>
<dbReference type="AlphaFoldDB" id="A3V711"/>
<keyword evidence="2" id="KW-1185">Reference proteome</keyword>
<name>A3V711_9RHOB</name>
<organism evidence="1 2">
    <name type="scientific">Yoonia vestfoldensis SKA53</name>
    <dbReference type="NCBI Taxonomy" id="314232"/>
    <lineage>
        <taxon>Bacteria</taxon>
        <taxon>Pseudomonadati</taxon>
        <taxon>Pseudomonadota</taxon>
        <taxon>Alphaproteobacteria</taxon>
        <taxon>Rhodobacterales</taxon>
        <taxon>Paracoccaceae</taxon>
        <taxon>Yoonia</taxon>
    </lineage>
</organism>
<sequence>MCFAFGFYADMLITKPTKIFTDRKQMETCE</sequence>
<gene>
    <name evidence="1" type="ORF">SKA53_07976</name>
</gene>
<evidence type="ECO:0000313" key="1">
    <source>
        <dbReference type="EMBL" id="EAQ06027.1"/>
    </source>
</evidence>
<dbReference type="STRING" id="314232.SKA53_07976"/>
<comment type="caution">
    <text evidence="1">The sequence shown here is derived from an EMBL/GenBank/DDBJ whole genome shotgun (WGS) entry which is preliminary data.</text>
</comment>